<gene>
    <name evidence="2" type="ORF">OUZ56_030972</name>
</gene>
<keyword evidence="1" id="KW-0175">Coiled coil</keyword>
<dbReference type="Proteomes" id="UP001234178">
    <property type="component" value="Unassembled WGS sequence"/>
</dbReference>
<evidence type="ECO:0000313" key="2">
    <source>
        <dbReference type="EMBL" id="KAK4016009.1"/>
    </source>
</evidence>
<name>A0ABQ9ZSV3_9CRUS</name>
<proteinExistence type="predicted"/>
<organism evidence="2 3">
    <name type="scientific">Daphnia magna</name>
    <dbReference type="NCBI Taxonomy" id="35525"/>
    <lineage>
        <taxon>Eukaryota</taxon>
        <taxon>Metazoa</taxon>
        <taxon>Ecdysozoa</taxon>
        <taxon>Arthropoda</taxon>
        <taxon>Crustacea</taxon>
        <taxon>Branchiopoda</taxon>
        <taxon>Diplostraca</taxon>
        <taxon>Cladocera</taxon>
        <taxon>Anomopoda</taxon>
        <taxon>Daphniidae</taxon>
        <taxon>Daphnia</taxon>
    </lineage>
</organism>
<comment type="caution">
    <text evidence="2">The sequence shown here is derived from an EMBL/GenBank/DDBJ whole genome shotgun (WGS) entry which is preliminary data.</text>
</comment>
<evidence type="ECO:0000256" key="1">
    <source>
        <dbReference type="SAM" id="Coils"/>
    </source>
</evidence>
<feature type="coiled-coil region" evidence="1">
    <location>
        <begin position="19"/>
        <end position="46"/>
    </location>
</feature>
<sequence>MYTIPVDHCYSNNPVGIQIETLAAQINNKQKKKEDLETKISQTCKKEREKRYAYEHGIDYTSFIGFSLTLIRPQETHFPIGFDS</sequence>
<evidence type="ECO:0000313" key="3">
    <source>
        <dbReference type="Proteomes" id="UP001234178"/>
    </source>
</evidence>
<reference evidence="2 3" key="1">
    <citation type="journal article" date="2023" name="Nucleic Acids Res.">
        <title>The hologenome of Daphnia magna reveals possible DNA methylation and microbiome-mediated evolution of the host genome.</title>
        <authorList>
            <person name="Chaturvedi A."/>
            <person name="Li X."/>
            <person name="Dhandapani V."/>
            <person name="Marshall H."/>
            <person name="Kissane S."/>
            <person name="Cuenca-Cambronero M."/>
            <person name="Asole G."/>
            <person name="Calvet F."/>
            <person name="Ruiz-Romero M."/>
            <person name="Marangio P."/>
            <person name="Guigo R."/>
            <person name="Rago D."/>
            <person name="Mirbahai L."/>
            <person name="Eastwood N."/>
            <person name="Colbourne J.K."/>
            <person name="Zhou J."/>
            <person name="Mallon E."/>
            <person name="Orsini L."/>
        </authorList>
    </citation>
    <scope>NUCLEOTIDE SEQUENCE [LARGE SCALE GENOMIC DNA]</scope>
    <source>
        <strain evidence="2">LRV0_1</strain>
    </source>
</reference>
<accession>A0ABQ9ZSV3</accession>
<dbReference type="EMBL" id="JAOYFB010000005">
    <property type="protein sequence ID" value="KAK4016009.1"/>
    <property type="molecule type" value="Genomic_DNA"/>
</dbReference>
<keyword evidence="3" id="KW-1185">Reference proteome</keyword>
<protein>
    <submittedName>
        <fullName evidence="2">Uncharacterized protein</fullName>
    </submittedName>
</protein>